<reference evidence="1" key="1">
    <citation type="journal article" date="2014" name="Int. J. Syst. Evol. Microbiol.">
        <title>Complete genome sequence of Corynebacterium casei LMG S-19264T (=DSM 44701T), isolated from a smear-ripened cheese.</title>
        <authorList>
            <consortium name="US DOE Joint Genome Institute (JGI-PGF)"/>
            <person name="Walter F."/>
            <person name="Albersmeier A."/>
            <person name="Kalinowski J."/>
            <person name="Ruckert C."/>
        </authorList>
    </citation>
    <scope>NUCLEOTIDE SEQUENCE</scope>
    <source>
        <strain evidence="1">CGMCC 1.15958</strain>
    </source>
</reference>
<protein>
    <submittedName>
        <fullName evidence="1">Uncharacterized protein</fullName>
    </submittedName>
</protein>
<comment type="caution">
    <text evidence="1">The sequence shown here is derived from an EMBL/GenBank/DDBJ whole genome shotgun (WGS) entry which is preliminary data.</text>
</comment>
<name>A0A916YN38_9BACT</name>
<keyword evidence="2" id="KW-1185">Reference proteome</keyword>
<gene>
    <name evidence="1" type="ORF">GCM10011514_16420</name>
</gene>
<reference evidence="1" key="2">
    <citation type="submission" date="2020-09" db="EMBL/GenBank/DDBJ databases">
        <authorList>
            <person name="Sun Q."/>
            <person name="Zhou Y."/>
        </authorList>
    </citation>
    <scope>NUCLEOTIDE SEQUENCE</scope>
    <source>
        <strain evidence="1">CGMCC 1.15958</strain>
    </source>
</reference>
<dbReference type="AlphaFoldDB" id="A0A916YN38"/>
<sequence length="134" mass="14354">MKKIVGLLVLILLWGCKKDDVPAKLDLNGVFVGKVTGWAQPIAINGTATWTVVHTGNEITASIVYNSDVVGFNIPKYKGTIVNDTTLVGGFIEIPAPSIVNGKISKDGNHITCATASNDPSINYVRVAFDLTRR</sequence>
<proteinExistence type="predicted"/>
<evidence type="ECO:0000313" key="2">
    <source>
        <dbReference type="Proteomes" id="UP000609064"/>
    </source>
</evidence>
<evidence type="ECO:0000313" key="1">
    <source>
        <dbReference type="EMBL" id="GGD52997.1"/>
    </source>
</evidence>
<dbReference type="EMBL" id="BMKK01000003">
    <property type="protein sequence ID" value="GGD52997.1"/>
    <property type="molecule type" value="Genomic_DNA"/>
</dbReference>
<accession>A0A916YN38</accession>
<dbReference type="Proteomes" id="UP000609064">
    <property type="component" value="Unassembled WGS sequence"/>
</dbReference>
<dbReference type="RefSeq" id="WP_188765578.1">
    <property type="nucleotide sequence ID" value="NZ_BMKK01000003.1"/>
</dbReference>
<organism evidence="1 2">
    <name type="scientific">Emticicia aquatilis</name>
    <dbReference type="NCBI Taxonomy" id="1537369"/>
    <lineage>
        <taxon>Bacteria</taxon>
        <taxon>Pseudomonadati</taxon>
        <taxon>Bacteroidota</taxon>
        <taxon>Cytophagia</taxon>
        <taxon>Cytophagales</taxon>
        <taxon>Leadbetterellaceae</taxon>
        <taxon>Emticicia</taxon>
    </lineage>
</organism>